<dbReference type="Proteomes" id="UP000830326">
    <property type="component" value="Chromosome"/>
</dbReference>
<dbReference type="RefSeq" id="WP_245029644.1">
    <property type="nucleotide sequence ID" value="NZ_CP095075.1"/>
</dbReference>
<name>A0ABY4HAT7_9BACI</name>
<keyword evidence="3" id="KW-1185">Reference proteome</keyword>
<feature type="domain" description="NERD" evidence="1">
    <location>
        <begin position="41"/>
        <end position="156"/>
    </location>
</feature>
<dbReference type="Pfam" id="PF08378">
    <property type="entry name" value="NERD"/>
    <property type="match status" value="1"/>
</dbReference>
<evidence type="ECO:0000313" key="3">
    <source>
        <dbReference type="Proteomes" id="UP000830326"/>
    </source>
</evidence>
<evidence type="ECO:0000313" key="2">
    <source>
        <dbReference type="EMBL" id="UOR10520.1"/>
    </source>
</evidence>
<evidence type="ECO:0000259" key="1">
    <source>
        <dbReference type="PROSITE" id="PS50965"/>
    </source>
</evidence>
<protein>
    <submittedName>
        <fullName evidence="2">NERD domain-containing protein</fullName>
    </submittedName>
</protein>
<dbReference type="InterPro" id="IPR011528">
    <property type="entry name" value="NERD"/>
</dbReference>
<dbReference type="PROSITE" id="PS50965">
    <property type="entry name" value="NERD"/>
    <property type="match status" value="1"/>
</dbReference>
<dbReference type="EMBL" id="CP095075">
    <property type="protein sequence ID" value="UOR10520.1"/>
    <property type="molecule type" value="Genomic_DNA"/>
</dbReference>
<accession>A0ABY4HAT7</accession>
<sequence length="315" mass="37423">MVIKEREISARMRGLMGFSRRLSHTNPKYKRINEDYSLMEAGYKGEKSIEFPLNYLKGEHYILHDLRLFDGKHYFQIDTLVLTACYILIIEVKNYSGVLTFDRRFHQLIRMKDGVEEAFPDPTDQVERQVELLKKWIQEHVDQYIPIEGLVVFANERAVIKTYGHYDEMVLERVVRKNAMPRIINGFAEKYTRRFYETGDLKRTSLKLLHHHVELDSDLLKLYGVKKSDIISGVQCPRCQTIPMKRLPRRWYCQNCDTYCREAHHRTLKDYGYLISPLISNQEARNFLHISSRHAMKRILKAYPLNETGMLYKIR</sequence>
<proteinExistence type="predicted"/>
<gene>
    <name evidence="2" type="ORF">MUO15_12625</name>
</gene>
<reference evidence="2" key="1">
    <citation type="submission" date="2022-04" db="EMBL/GenBank/DDBJ databases">
        <title>Halobacillus sp. isolated from saltern.</title>
        <authorList>
            <person name="Won M."/>
            <person name="Lee C.-M."/>
            <person name="Woen H.-Y."/>
            <person name="Kwon S.-W."/>
        </authorList>
    </citation>
    <scope>NUCLEOTIDE SEQUENCE</scope>
    <source>
        <strain evidence="2">SSHM10-5</strain>
    </source>
</reference>
<organism evidence="2 3">
    <name type="scientific">Halobacillus amylolyticus</name>
    <dbReference type="NCBI Taxonomy" id="2932259"/>
    <lineage>
        <taxon>Bacteria</taxon>
        <taxon>Bacillati</taxon>
        <taxon>Bacillota</taxon>
        <taxon>Bacilli</taxon>
        <taxon>Bacillales</taxon>
        <taxon>Bacillaceae</taxon>
        <taxon>Halobacillus</taxon>
    </lineage>
</organism>